<evidence type="ECO:0000256" key="1">
    <source>
        <dbReference type="SAM" id="MobiDB-lite"/>
    </source>
</evidence>
<evidence type="ECO:0000313" key="3">
    <source>
        <dbReference type="Proteomes" id="UP001219037"/>
    </source>
</evidence>
<reference evidence="2 3" key="1">
    <citation type="submission" date="2023-04" db="EMBL/GenBank/DDBJ databases">
        <title>Funneling lignin-derived compounds into biodiesel using alkali-halophilic Citricoccus sp. P2.</title>
        <authorList>
            <person name="Luo C.-B."/>
        </authorList>
    </citation>
    <scope>NUCLEOTIDE SEQUENCE [LARGE SCALE GENOMIC DNA]</scope>
    <source>
        <strain evidence="2 3">P2</strain>
    </source>
</reference>
<sequence>MTPDDAETRQPIIECLCVHGIGVRGTEPRSSSPTTMSSCVSMTWPGIT</sequence>
<proteinExistence type="predicted"/>
<dbReference type="RefSeq" id="WP_278156870.1">
    <property type="nucleotide sequence ID" value="NZ_CP121252.1"/>
</dbReference>
<accession>A0ABY8H3V7</accession>
<dbReference type="Proteomes" id="UP001219037">
    <property type="component" value="Chromosome"/>
</dbReference>
<feature type="region of interest" description="Disordered" evidence="1">
    <location>
        <begin position="25"/>
        <end position="48"/>
    </location>
</feature>
<name>A0ABY8H3V7_9MICC</name>
<dbReference type="EMBL" id="CP121252">
    <property type="protein sequence ID" value="WFP15818.1"/>
    <property type="molecule type" value="Genomic_DNA"/>
</dbReference>
<keyword evidence="3" id="KW-1185">Reference proteome</keyword>
<evidence type="ECO:0000313" key="2">
    <source>
        <dbReference type="EMBL" id="WFP15818.1"/>
    </source>
</evidence>
<organism evidence="2 3">
    <name type="scientific">Citricoccus muralis</name>
    <dbReference type="NCBI Taxonomy" id="169134"/>
    <lineage>
        <taxon>Bacteria</taxon>
        <taxon>Bacillati</taxon>
        <taxon>Actinomycetota</taxon>
        <taxon>Actinomycetes</taxon>
        <taxon>Micrococcales</taxon>
        <taxon>Micrococcaceae</taxon>
        <taxon>Citricoccus</taxon>
    </lineage>
</organism>
<protein>
    <submittedName>
        <fullName evidence="2">Uncharacterized protein</fullName>
    </submittedName>
</protein>
<feature type="compositionally biased region" description="Low complexity" evidence="1">
    <location>
        <begin position="30"/>
        <end position="48"/>
    </location>
</feature>
<gene>
    <name evidence="2" type="ORF">P8192_10475</name>
</gene>